<evidence type="ECO:0000313" key="3">
    <source>
        <dbReference type="Proteomes" id="UP001286456"/>
    </source>
</evidence>
<evidence type="ECO:0000256" key="1">
    <source>
        <dbReference type="SAM" id="MobiDB-lite"/>
    </source>
</evidence>
<reference evidence="2" key="2">
    <citation type="submission" date="2023-06" db="EMBL/GenBank/DDBJ databases">
        <authorList>
            <consortium name="Lawrence Berkeley National Laboratory"/>
            <person name="Haridas S."/>
            <person name="Hensen N."/>
            <person name="Bonometti L."/>
            <person name="Westerberg I."/>
            <person name="Brannstrom I.O."/>
            <person name="Guillou S."/>
            <person name="Cros-Aarteil S."/>
            <person name="Calhoun S."/>
            <person name="Kuo A."/>
            <person name="Mondo S."/>
            <person name="Pangilinan J."/>
            <person name="Riley R."/>
            <person name="Labutti K."/>
            <person name="Andreopoulos B."/>
            <person name="Lipzen A."/>
            <person name="Chen C."/>
            <person name="Yanf M."/>
            <person name="Daum C."/>
            <person name="Ng V."/>
            <person name="Clum A."/>
            <person name="Steindorff A."/>
            <person name="Ohm R."/>
            <person name="Martin F."/>
            <person name="Silar P."/>
            <person name="Natvig D."/>
            <person name="Lalanne C."/>
            <person name="Gautier V."/>
            <person name="Ament-Velasquez S.L."/>
            <person name="Kruys A."/>
            <person name="Hutchinson M.I."/>
            <person name="Powell A.J."/>
            <person name="Barry K."/>
            <person name="Miller A.N."/>
            <person name="Grigoriev I.V."/>
            <person name="Debuchy R."/>
            <person name="Gladieux P."/>
            <person name="Thoren M.H."/>
            <person name="Johannesson H."/>
        </authorList>
    </citation>
    <scope>NUCLEOTIDE SEQUENCE</scope>
    <source>
        <strain evidence="2">SMH4131-1</strain>
    </source>
</reference>
<feature type="compositionally biased region" description="Low complexity" evidence="1">
    <location>
        <begin position="177"/>
        <end position="190"/>
    </location>
</feature>
<dbReference type="AlphaFoldDB" id="A0AAE0J2S1"/>
<proteinExistence type="predicted"/>
<protein>
    <submittedName>
        <fullName evidence="2">Uncharacterized protein</fullName>
    </submittedName>
</protein>
<comment type="caution">
    <text evidence="2">The sequence shown here is derived from an EMBL/GenBank/DDBJ whole genome shotgun (WGS) entry which is preliminary data.</text>
</comment>
<gene>
    <name evidence="2" type="ORF">B0T19DRAFT_471016</name>
</gene>
<feature type="compositionally biased region" description="Low complexity" evidence="1">
    <location>
        <begin position="223"/>
        <end position="239"/>
    </location>
</feature>
<organism evidence="2 3">
    <name type="scientific">Cercophora scortea</name>
    <dbReference type="NCBI Taxonomy" id="314031"/>
    <lineage>
        <taxon>Eukaryota</taxon>
        <taxon>Fungi</taxon>
        <taxon>Dikarya</taxon>
        <taxon>Ascomycota</taxon>
        <taxon>Pezizomycotina</taxon>
        <taxon>Sordariomycetes</taxon>
        <taxon>Sordariomycetidae</taxon>
        <taxon>Sordariales</taxon>
        <taxon>Lasiosphaeriaceae</taxon>
        <taxon>Cercophora</taxon>
    </lineage>
</organism>
<feature type="compositionally biased region" description="Low complexity" evidence="1">
    <location>
        <begin position="202"/>
        <end position="211"/>
    </location>
</feature>
<keyword evidence="3" id="KW-1185">Reference proteome</keyword>
<name>A0AAE0J2S1_9PEZI</name>
<reference evidence="2" key="1">
    <citation type="journal article" date="2023" name="Mol. Phylogenet. Evol.">
        <title>Genome-scale phylogeny and comparative genomics of the fungal order Sordariales.</title>
        <authorList>
            <person name="Hensen N."/>
            <person name="Bonometti L."/>
            <person name="Westerberg I."/>
            <person name="Brannstrom I.O."/>
            <person name="Guillou S."/>
            <person name="Cros-Aarteil S."/>
            <person name="Calhoun S."/>
            <person name="Haridas S."/>
            <person name="Kuo A."/>
            <person name="Mondo S."/>
            <person name="Pangilinan J."/>
            <person name="Riley R."/>
            <person name="LaButti K."/>
            <person name="Andreopoulos B."/>
            <person name="Lipzen A."/>
            <person name="Chen C."/>
            <person name="Yan M."/>
            <person name="Daum C."/>
            <person name="Ng V."/>
            <person name="Clum A."/>
            <person name="Steindorff A."/>
            <person name="Ohm R.A."/>
            <person name="Martin F."/>
            <person name="Silar P."/>
            <person name="Natvig D.O."/>
            <person name="Lalanne C."/>
            <person name="Gautier V."/>
            <person name="Ament-Velasquez S.L."/>
            <person name="Kruys A."/>
            <person name="Hutchinson M.I."/>
            <person name="Powell A.J."/>
            <person name="Barry K."/>
            <person name="Miller A.N."/>
            <person name="Grigoriev I.V."/>
            <person name="Debuchy R."/>
            <person name="Gladieux P."/>
            <person name="Hiltunen Thoren M."/>
            <person name="Johannesson H."/>
        </authorList>
    </citation>
    <scope>NUCLEOTIDE SEQUENCE</scope>
    <source>
        <strain evidence="2">SMH4131-1</strain>
    </source>
</reference>
<feature type="compositionally biased region" description="Basic residues" evidence="1">
    <location>
        <begin position="191"/>
        <end position="201"/>
    </location>
</feature>
<dbReference type="EMBL" id="JAUEPO010000001">
    <property type="protein sequence ID" value="KAK3335829.1"/>
    <property type="molecule type" value="Genomic_DNA"/>
</dbReference>
<feature type="region of interest" description="Disordered" evidence="1">
    <location>
        <begin position="155"/>
        <end position="260"/>
    </location>
</feature>
<accession>A0AAE0J2S1</accession>
<evidence type="ECO:0000313" key="2">
    <source>
        <dbReference type="EMBL" id="KAK3335829.1"/>
    </source>
</evidence>
<sequence>MLANYYPTTSSLHMTMGAGDAPEFQMSSDEPSLWANPDTFLPWADTTAHPHSSAYVSNPGVQFVDTWRGGVPSSGHGNAAVLDQGADDTAWLPYGQMPTTTNDYFGMPSHITPVGAASVFPETAWDANDQPLFSPYSEVPPSILGNTVKRSGSVEDGFGGSLDGTSLDAIPLWNDMSGPTSPSAPEPSAKSKGKSKSKPKSKSASTSTKTASKADSRSRAGASVISNHSSSSSTKGQSSTNKRKSNQSSDQAPPPSPAAELVSQIHRVASEKIGREAWRICKAEAREMAQRRGQLLEHESGALERETRQLQLNVNMLRETASRQKLQTQQLQANVGGLRDSVSRQQMDLEDAVRRAELLASGSFPR</sequence>
<dbReference type="Proteomes" id="UP001286456">
    <property type="component" value="Unassembled WGS sequence"/>
</dbReference>